<evidence type="ECO:0000313" key="1">
    <source>
        <dbReference type="EMBL" id="OBZ80352.1"/>
    </source>
</evidence>
<proteinExistence type="predicted"/>
<dbReference type="OrthoDB" id="2216358at2759"/>
<evidence type="ECO:0000313" key="2">
    <source>
        <dbReference type="Proteomes" id="UP000093000"/>
    </source>
</evidence>
<protein>
    <submittedName>
        <fullName evidence="1">Uncharacterized protein</fullName>
    </submittedName>
</protein>
<accession>A0A1C7MU49</accession>
<comment type="caution">
    <text evidence="1">The sequence shown here is derived from an EMBL/GenBank/DDBJ whole genome shotgun (WGS) entry which is preliminary data.</text>
</comment>
<dbReference type="InterPro" id="IPR021109">
    <property type="entry name" value="Peptidase_aspartic_dom_sf"/>
</dbReference>
<dbReference type="EMBL" id="LUGH01002238">
    <property type="protein sequence ID" value="OBZ80352.1"/>
    <property type="molecule type" value="Genomic_DNA"/>
</dbReference>
<dbReference type="InParanoid" id="A0A1C7MU49"/>
<dbReference type="Gene3D" id="2.40.70.10">
    <property type="entry name" value="Acid Proteases"/>
    <property type="match status" value="1"/>
</dbReference>
<gene>
    <name evidence="1" type="ORF">A0J61_11599</name>
</gene>
<name>A0A1C7MU49_9FUNG</name>
<reference evidence="1 2" key="1">
    <citation type="submission" date="2016-03" db="EMBL/GenBank/DDBJ databases">
        <title>Choanephora cucurbitarum.</title>
        <authorList>
            <person name="Min B."/>
            <person name="Park H."/>
            <person name="Park J.-H."/>
            <person name="Shin H.-D."/>
            <person name="Choi I.-G."/>
        </authorList>
    </citation>
    <scope>NUCLEOTIDE SEQUENCE [LARGE SCALE GENOMIC DNA]</scope>
    <source>
        <strain evidence="1 2">KUS-F28377</strain>
    </source>
</reference>
<sequence>KLGLPLHTSKISTFKIADNGNAASLGTMTIHTIIGPIQSPLTYHVANNLSHPVIIGYPQLKALGAVIHTDRNVIHFPSANSSGVSGVSGVSMVSSLRPPAQNKAYVEVRGPLSSVVFISTPPELAAEKLLSVASGLVRFNKDGFATITLANLSNWVP</sequence>
<feature type="non-terminal residue" evidence="1">
    <location>
        <position position="1"/>
    </location>
</feature>
<dbReference type="AlphaFoldDB" id="A0A1C7MU49"/>
<dbReference type="Proteomes" id="UP000093000">
    <property type="component" value="Unassembled WGS sequence"/>
</dbReference>
<organism evidence="1 2">
    <name type="scientific">Choanephora cucurbitarum</name>
    <dbReference type="NCBI Taxonomy" id="101091"/>
    <lineage>
        <taxon>Eukaryota</taxon>
        <taxon>Fungi</taxon>
        <taxon>Fungi incertae sedis</taxon>
        <taxon>Mucoromycota</taxon>
        <taxon>Mucoromycotina</taxon>
        <taxon>Mucoromycetes</taxon>
        <taxon>Mucorales</taxon>
        <taxon>Mucorineae</taxon>
        <taxon>Choanephoraceae</taxon>
        <taxon>Choanephoroideae</taxon>
        <taxon>Choanephora</taxon>
    </lineage>
</organism>
<keyword evidence="2" id="KW-1185">Reference proteome</keyword>